<feature type="compositionally biased region" description="Polar residues" evidence="1">
    <location>
        <begin position="117"/>
        <end position="128"/>
    </location>
</feature>
<feature type="domain" description="CUE" evidence="2">
    <location>
        <begin position="2"/>
        <end position="45"/>
    </location>
</feature>
<evidence type="ECO:0000313" key="4">
    <source>
        <dbReference type="Proteomes" id="UP000014680"/>
    </source>
</evidence>
<dbReference type="KEGG" id="eiv:EIN_359350"/>
<gene>
    <name evidence="3" type="ORF">EIN_359350</name>
</gene>
<evidence type="ECO:0000259" key="2">
    <source>
        <dbReference type="PROSITE" id="PS51140"/>
    </source>
</evidence>
<feature type="region of interest" description="Disordered" evidence="1">
    <location>
        <begin position="104"/>
        <end position="145"/>
    </location>
</feature>
<dbReference type="VEuPathDB" id="AmoebaDB:EIN_359350"/>
<dbReference type="CDD" id="cd14279">
    <property type="entry name" value="CUE"/>
    <property type="match status" value="1"/>
</dbReference>
<dbReference type="InterPro" id="IPR003892">
    <property type="entry name" value="CUE"/>
</dbReference>
<dbReference type="EMBL" id="KB206483">
    <property type="protein sequence ID" value="ELP90852.1"/>
    <property type="molecule type" value="Genomic_DNA"/>
</dbReference>
<sequence length="164" mass="18458">MALQTVVGELQELFPYVDADTIKSVLIDCNYDKNACAELLFVAQENGTFDVQNPNIPQIDHRQDVTLVYKDSVVTMNRDELVGNANPTMKQKANTLNEDYKRAAKEDEEAAERGVYTTPSIPKNTSEQAYEKKTKGTKKLGKGKEKYALLDSEINDDDEKDVDF</sequence>
<dbReference type="PROSITE" id="PS51140">
    <property type="entry name" value="CUE"/>
    <property type="match status" value="1"/>
</dbReference>
<dbReference type="GO" id="GO:0043130">
    <property type="term" value="F:ubiquitin binding"/>
    <property type="evidence" value="ECO:0007669"/>
    <property type="project" value="InterPro"/>
</dbReference>
<dbReference type="Proteomes" id="UP000014680">
    <property type="component" value="Unassembled WGS sequence"/>
</dbReference>
<evidence type="ECO:0000256" key="1">
    <source>
        <dbReference type="SAM" id="MobiDB-lite"/>
    </source>
</evidence>
<dbReference type="AlphaFoldDB" id="A0A0A1U7N7"/>
<dbReference type="SUPFAM" id="SSF46934">
    <property type="entry name" value="UBA-like"/>
    <property type="match status" value="1"/>
</dbReference>
<protein>
    <recommendedName>
        <fullName evidence="2">CUE domain-containing protein</fullName>
    </recommendedName>
</protein>
<dbReference type="InterPro" id="IPR009060">
    <property type="entry name" value="UBA-like_sf"/>
</dbReference>
<organism evidence="3 4">
    <name type="scientific">Entamoeba invadens IP1</name>
    <dbReference type="NCBI Taxonomy" id="370355"/>
    <lineage>
        <taxon>Eukaryota</taxon>
        <taxon>Amoebozoa</taxon>
        <taxon>Evosea</taxon>
        <taxon>Archamoebae</taxon>
        <taxon>Mastigamoebida</taxon>
        <taxon>Entamoebidae</taxon>
        <taxon>Entamoeba</taxon>
    </lineage>
</organism>
<dbReference type="OMA" id="MIDTEEK"/>
<dbReference type="Gene3D" id="1.10.8.10">
    <property type="entry name" value="DNA helicase RuvA subunit, C-terminal domain"/>
    <property type="match status" value="1"/>
</dbReference>
<reference evidence="3 4" key="1">
    <citation type="submission" date="2012-10" db="EMBL/GenBank/DDBJ databases">
        <authorList>
            <person name="Zafar N."/>
            <person name="Inman J."/>
            <person name="Hall N."/>
            <person name="Lorenzi H."/>
            <person name="Caler E."/>
        </authorList>
    </citation>
    <scope>NUCLEOTIDE SEQUENCE [LARGE SCALE GENOMIC DNA]</scope>
    <source>
        <strain evidence="3 4">IP1</strain>
    </source>
</reference>
<keyword evidence="4" id="KW-1185">Reference proteome</keyword>
<evidence type="ECO:0000313" key="3">
    <source>
        <dbReference type="EMBL" id="ELP90852.1"/>
    </source>
</evidence>
<dbReference type="OrthoDB" id="29689at2759"/>
<proteinExistence type="predicted"/>
<accession>A0A0A1U7N7</accession>
<dbReference type="RefSeq" id="XP_004257623.1">
    <property type="nucleotide sequence ID" value="XM_004257575.1"/>
</dbReference>
<name>A0A0A1U7N7_ENTIV</name>
<dbReference type="Pfam" id="PF02845">
    <property type="entry name" value="CUE"/>
    <property type="match status" value="1"/>
</dbReference>
<dbReference type="GeneID" id="14889812"/>